<dbReference type="InterPro" id="IPR005151">
    <property type="entry name" value="Tail-specific_protease"/>
</dbReference>
<accession>A0A5R9KBF8</accession>
<dbReference type="SUPFAM" id="SSF52096">
    <property type="entry name" value="ClpP/crotonase"/>
    <property type="match status" value="1"/>
</dbReference>
<name>A0A5R9KBF8_9BACT</name>
<dbReference type="CDD" id="cd06567">
    <property type="entry name" value="Peptidase_S41"/>
    <property type="match status" value="1"/>
</dbReference>
<evidence type="ECO:0000313" key="3">
    <source>
        <dbReference type="Proteomes" id="UP000309788"/>
    </source>
</evidence>
<sequence length="436" mass="48460">MNKNFLLCLVVVFLTGCITETEENLYQKRWAGTVSAPGQNVTLHFGFEKPFFGKLKCDVSIPQQHIFELPASECLIRGDSLYLEFSDGMTAKYKARMGNGQIPGKWIQGDHTFPLTLNKSERTLFQLYAEYALHIAEQNALNRKDVDWVKLNKMALRMTEDVTSADQLIPVLQLILQNLRDKHGFVFFNSKSMGYETDDFKNISPALRQAAYGNDKDIVSVRISDSVAYLRIPKFVDSQPGMDKKYNEEIQRQVCVLMDKNVSSWIVDLRLNYGGNMFAMLGGLNKLFGDGKIGSFTDKDGKESGGWIMKGGDFYEQQEQKTSSGIKCNARLKPGKIAILTGPVTASSGEAVAVALRGLNNSKIFGEPTKGFTSSLSGLNVGKGIVLFISTGYYSDGKGRVYNHGVTPDIPIKDGDNFNDILKDKKVTAAIKWITE</sequence>
<dbReference type="Pfam" id="PF03572">
    <property type="entry name" value="Peptidase_S41"/>
    <property type="match status" value="1"/>
</dbReference>
<gene>
    <name evidence="2" type="ORF">FEM55_15070</name>
</gene>
<dbReference type="GO" id="GO:0004175">
    <property type="term" value="F:endopeptidase activity"/>
    <property type="evidence" value="ECO:0007669"/>
    <property type="project" value="TreeGrafter"/>
</dbReference>
<dbReference type="Proteomes" id="UP000309788">
    <property type="component" value="Unassembled WGS sequence"/>
</dbReference>
<keyword evidence="3" id="KW-1185">Reference proteome</keyword>
<dbReference type="Gene3D" id="3.90.226.10">
    <property type="entry name" value="2-enoyl-CoA Hydratase, Chain A, domain 1"/>
    <property type="match status" value="1"/>
</dbReference>
<organism evidence="2 3">
    <name type="scientific">Dyadobacter sediminis</name>
    <dbReference type="NCBI Taxonomy" id="1493691"/>
    <lineage>
        <taxon>Bacteria</taxon>
        <taxon>Pseudomonadati</taxon>
        <taxon>Bacteroidota</taxon>
        <taxon>Cytophagia</taxon>
        <taxon>Cytophagales</taxon>
        <taxon>Spirosomataceae</taxon>
        <taxon>Dyadobacter</taxon>
    </lineage>
</organism>
<proteinExistence type="predicted"/>
<dbReference type="PROSITE" id="PS51257">
    <property type="entry name" value="PROKAR_LIPOPROTEIN"/>
    <property type="match status" value="1"/>
</dbReference>
<dbReference type="GO" id="GO:0008236">
    <property type="term" value="F:serine-type peptidase activity"/>
    <property type="evidence" value="ECO:0007669"/>
    <property type="project" value="InterPro"/>
</dbReference>
<reference evidence="2 3" key="1">
    <citation type="submission" date="2019-05" db="EMBL/GenBank/DDBJ databases">
        <authorList>
            <person name="Qu J.-H."/>
        </authorList>
    </citation>
    <scope>NUCLEOTIDE SEQUENCE [LARGE SCALE GENOMIC DNA]</scope>
    <source>
        <strain evidence="2 3">Z12</strain>
    </source>
</reference>
<evidence type="ECO:0000259" key="1">
    <source>
        <dbReference type="SMART" id="SM00245"/>
    </source>
</evidence>
<dbReference type="AlphaFoldDB" id="A0A5R9KBF8"/>
<dbReference type="SMART" id="SM00245">
    <property type="entry name" value="TSPc"/>
    <property type="match status" value="1"/>
</dbReference>
<comment type="caution">
    <text evidence="2">The sequence shown here is derived from an EMBL/GenBank/DDBJ whole genome shotgun (WGS) entry which is preliminary data.</text>
</comment>
<dbReference type="GO" id="GO:0007165">
    <property type="term" value="P:signal transduction"/>
    <property type="evidence" value="ECO:0007669"/>
    <property type="project" value="TreeGrafter"/>
</dbReference>
<dbReference type="PANTHER" id="PTHR32060">
    <property type="entry name" value="TAIL-SPECIFIC PROTEASE"/>
    <property type="match status" value="1"/>
</dbReference>
<dbReference type="OrthoDB" id="7314861at2"/>
<dbReference type="GO" id="GO:0030288">
    <property type="term" value="C:outer membrane-bounded periplasmic space"/>
    <property type="evidence" value="ECO:0007669"/>
    <property type="project" value="TreeGrafter"/>
</dbReference>
<dbReference type="PANTHER" id="PTHR32060:SF30">
    <property type="entry name" value="CARBOXY-TERMINAL PROCESSING PROTEASE CTPA"/>
    <property type="match status" value="1"/>
</dbReference>
<dbReference type="RefSeq" id="WP_138282178.1">
    <property type="nucleotide sequence ID" value="NZ_BMGE01000003.1"/>
</dbReference>
<evidence type="ECO:0000313" key="2">
    <source>
        <dbReference type="EMBL" id="TLU92069.1"/>
    </source>
</evidence>
<dbReference type="GO" id="GO:0006508">
    <property type="term" value="P:proteolysis"/>
    <property type="evidence" value="ECO:0007669"/>
    <property type="project" value="InterPro"/>
</dbReference>
<dbReference type="EMBL" id="VCEI01000025">
    <property type="protein sequence ID" value="TLU92069.1"/>
    <property type="molecule type" value="Genomic_DNA"/>
</dbReference>
<dbReference type="InterPro" id="IPR029045">
    <property type="entry name" value="ClpP/crotonase-like_dom_sf"/>
</dbReference>
<feature type="domain" description="Tail specific protease" evidence="1">
    <location>
        <begin position="200"/>
        <end position="413"/>
    </location>
</feature>
<protein>
    <recommendedName>
        <fullName evidence="1">Tail specific protease domain-containing protein</fullName>
    </recommendedName>
</protein>